<evidence type="ECO:0000256" key="2">
    <source>
        <dbReference type="ARBA" id="ARBA00016013"/>
    </source>
</evidence>
<dbReference type="InterPro" id="IPR025963">
    <property type="entry name" value="FLgD_Tudor"/>
</dbReference>
<evidence type="ECO:0000256" key="1">
    <source>
        <dbReference type="ARBA" id="ARBA00010577"/>
    </source>
</evidence>
<comment type="caution">
    <text evidence="8">The sequence shown here is derived from an EMBL/GenBank/DDBJ whole genome shotgun (WGS) entry which is preliminary data.</text>
</comment>
<evidence type="ECO:0000256" key="3">
    <source>
        <dbReference type="ARBA" id="ARBA00022795"/>
    </source>
</evidence>
<reference evidence="8 9" key="1">
    <citation type="submission" date="2015-11" db="EMBL/GenBank/DDBJ databases">
        <title>Genomic analysis of 38 Legionella species identifies large and diverse effector repertoires.</title>
        <authorList>
            <person name="Burstein D."/>
            <person name="Amaro F."/>
            <person name="Zusman T."/>
            <person name="Lifshitz Z."/>
            <person name="Cohen O."/>
            <person name="Gilbert J.A."/>
            <person name="Pupko T."/>
            <person name="Shuman H.A."/>
            <person name="Segal G."/>
        </authorList>
    </citation>
    <scope>NUCLEOTIDE SEQUENCE [LARGE SCALE GENOMIC DNA]</scope>
    <source>
        <strain evidence="8 9">ATCC 49504</strain>
    </source>
</reference>
<comment type="similarity">
    <text evidence="1 5">Belongs to the FlgD family.</text>
</comment>
<dbReference type="Proteomes" id="UP000054785">
    <property type="component" value="Unassembled WGS sequence"/>
</dbReference>
<evidence type="ECO:0000259" key="6">
    <source>
        <dbReference type="Pfam" id="PF13860"/>
    </source>
</evidence>
<gene>
    <name evidence="8" type="primary">flgD_1</name>
    <name evidence="8" type="ORF">Lgee_0756</name>
</gene>
<feature type="domain" description="FlgD Tudor-like" evidence="7">
    <location>
        <begin position="82"/>
        <end position="216"/>
    </location>
</feature>
<dbReference type="Pfam" id="PF13860">
    <property type="entry name" value="FlgD_ig"/>
    <property type="match status" value="1"/>
</dbReference>
<accession>A0A0W0U2D1</accession>
<keyword evidence="9" id="KW-1185">Reference proteome</keyword>
<organism evidence="8 9">
    <name type="scientific">Legionella geestiana</name>
    <dbReference type="NCBI Taxonomy" id="45065"/>
    <lineage>
        <taxon>Bacteria</taxon>
        <taxon>Pseudomonadati</taxon>
        <taxon>Pseudomonadota</taxon>
        <taxon>Gammaproteobacteria</taxon>
        <taxon>Legionellales</taxon>
        <taxon>Legionellaceae</taxon>
        <taxon>Legionella</taxon>
    </lineage>
</organism>
<feature type="domain" description="FlgD/Vpr Ig-like" evidence="6">
    <location>
        <begin position="111"/>
        <end position="173"/>
    </location>
</feature>
<comment type="function">
    <text evidence="4 5">Required for flagellar hook formation. May act as a scaffolding protein.</text>
</comment>
<evidence type="ECO:0000313" key="9">
    <source>
        <dbReference type="Proteomes" id="UP000054785"/>
    </source>
</evidence>
<keyword evidence="8" id="KW-0282">Flagellum</keyword>
<dbReference type="OrthoDB" id="9785233at2"/>
<keyword evidence="8" id="KW-0966">Cell projection</keyword>
<dbReference type="STRING" id="45065.Lgee_0756"/>
<keyword evidence="3 5" id="KW-1005">Bacterial flagellum biogenesis</keyword>
<sequence length="220" mass="22881">MGLVSEIGNMGSGLQAGLNKTAELSQESFMKLLLAQLKLQSPTNPFDSNTMMQQISQLTTLGATQDLKKTVEALGQSTQTTQVLEAARLVGQKVQIPSGTGMLVANEGLDGSVILPNDVEKVVVTIRDEKDQVVKTIELGASPAGVLDFHWDGLDASGNALSAGSYKISASAGAQGESSAVPTAATFRVNSVALDRRGNGVILNVDGLGGVSMQEILKIL</sequence>
<dbReference type="RefSeq" id="WP_028386609.1">
    <property type="nucleotide sequence ID" value="NZ_CAAAHN010000021.1"/>
</dbReference>
<dbReference type="GO" id="GO:0044781">
    <property type="term" value="P:bacterial-type flagellum organization"/>
    <property type="evidence" value="ECO:0007669"/>
    <property type="project" value="UniProtKB-UniRule"/>
</dbReference>
<dbReference type="InterPro" id="IPR005648">
    <property type="entry name" value="FlgD"/>
</dbReference>
<name>A0A0W0U2D1_9GAMM</name>
<dbReference type="Pfam" id="PF03963">
    <property type="entry name" value="FlgD"/>
    <property type="match status" value="1"/>
</dbReference>
<dbReference type="EMBL" id="LNYC01000022">
    <property type="protein sequence ID" value="KTD02064.1"/>
    <property type="molecule type" value="Genomic_DNA"/>
</dbReference>
<dbReference type="Pfam" id="PF13861">
    <property type="entry name" value="FLgD_tudor"/>
    <property type="match status" value="1"/>
</dbReference>
<dbReference type="AlphaFoldDB" id="A0A0W0U2D1"/>
<evidence type="ECO:0000256" key="4">
    <source>
        <dbReference type="ARBA" id="ARBA00024746"/>
    </source>
</evidence>
<keyword evidence="8" id="KW-0969">Cilium</keyword>
<dbReference type="InterPro" id="IPR025965">
    <property type="entry name" value="FlgD/Vpr_Ig-like"/>
</dbReference>
<evidence type="ECO:0000256" key="5">
    <source>
        <dbReference type="RuleBase" id="RU362076"/>
    </source>
</evidence>
<dbReference type="PATRIC" id="fig|45065.4.peg.812"/>
<dbReference type="Gene3D" id="2.30.30.910">
    <property type="match status" value="1"/>
</dbReference>
<dbReference type="Gene3D" id="2.60.40.4070">
    <property type="match status" value="1"/>
</dbReference>
<evidence type="ECO:0000259" key="7">
    <source>
        <dbReference type="Pfam" id="PF13861"/>
    </source>
</evidence>
<proteinExistence type="inferred from homology"/>
<protein>
    <recommendedName>
        <fullName evidence="2 5">Basal-body rod modification protein FlgD</fullName>
    </recommendedName>
</protein>
<evidence type="ECO:0000313" key="8">
    <source>
        <dbReference type="EMBL" id="KTD02064.1"/>
    </source>
</evidence>